<dbReference type="EMBL" id="JANHNZ010000001">
    <property type="protein sequence ID" value="MCQ9209272.1"/>
    <property type="molecule type" value="Genomic_DNA"/>
</dbReference>
<gene>
    <name evidence="2" type="ORF">NPA36_01655</name>
</gene>
<reference evidence="2" key="2">
    <citation type="journal article" date="2023" name="Curr. Microbiol.">
        <title>Granulicatella seriolae sp. nov., a Novel Facultative Anaerobe Isolated from Yellowtail Marine Fish.</title>
        <authorList>
            <person name="Lee M."/>
            <person name="Choi Y.J."/>
            <person name="Farooq A."/>
            <person name="Jeong J.B."/>
            <person name="Jung M.Y."/>
        </authorList>
    </citation>
    <scope>NUCLEOTIDE SEQUENCE</scope>
    <source>
        <strain evidence="2">S8</strain>
    </source>
</reference>
<comment type="caution">
    <text evidence="2">The sequence shown here is derived from an EMBL/GenBank/DDBJ whole genome shotgun (WGS) entry which is preliminary data.</text>
</comment>
<accession>A0ABT1WL74</accession>
<reference evidence="2" key="1">
    <citation type="submission" date="2022-07" db="EMBL/GenBank/DDBJ databases">
        <authorList>
            <person name="Jung M.-Y."/>
            <person name="Lee M."/>
        </authorList>
    </citation>
    <scope>NUCLEOTIDE SEQUENCE</scope>
    <source>
        <strain evidence="2">S8</strain>
    </source>
</reference>
<feature type="transmembrane region" description="Helical" evidence="1">
    <location>
        <begin position="503"/>
        <end position="526"/>
    </location>
</feature>
<evidence type="ECO:0000313" key="2">
    <source>
        <dbReference type="EMBL" id="MCQ9209272.1"/>
    </source>
</evidence>
<dbReference type="Proteomes" id="UP001059480">
    <property type="component" value="Unassembled WGS sequence"/>
</dbReference>
<sequence length="535" mass="60865">MRTKVIQQIIRTNVLYTLPPRQAKNFRDKQAKSKGKTTGSYLLQQNFWSFLILVIFYSVIFYLFPIESNQNASTSIFALFIMIAFLNLTLTIINVFFESKDFGSYRHLPITSQELVIGKGISVLVYSGPYLFTPIIFLFILAIKVNNPLYITLPMALFMSILILTFLVSLGLISVYVTLNTKVFKKHKEAIFSIVLPLLTFISYFSFYAMQNLFPYLTNVTIFNKALGIYFLSIFSPFSLEFFMHLLIWLSLVAALITIVVKVILPKFYDLSYEIATTTNKKSRVAKKTSSRKSIQKNLIKYNIGLIFDRTNFVTFVVTPLIFPIIMLFSLLNAASIILSAPEIGNQFLAVSLFLGVAFAILLSGQNSFLGISISLDRENYSFIKAMPFSMEYYLKIKFFVAFLVHNLIPLVILVVLGLMMRIPLLYMFFSMVGYLGMAYYLGQVIFKLDYDNLNLNWQNVEQLLGRGVGKVSQFVFKIISALIVLVATFALGAVLLAVNSQVALAITIAILIIFFIVIGTLHLSYQSRFWKKLQ</sequence>
<feature type="transmembrane region" description="Helical" evidence="1">
    <location>
        <begin position="47"/>
        <end position="64"/>
    </location>
</feature>
<keyword evidence="1" id="KW-0812">Transmembrane</keyword>
<feature type="transmembrane region" description="Helical" evidence="1">
    <location>
        <begin position="313"/>
        <end position="339"/>
    </location>
</feature>
<reference evidence="2" key="3">
    <citation type="journal article" date="2023" name="Microbiol. Resour. Announc.">
        <title>Draft Genome Sequence of Granulicatella sp. Strain S8, Isolated from a Marine Fish, Seriola quinqueradiata.</title>
        <authorList>
            <person name="Lee M."/>
            <person name="Farooq A."/>
            <person name="Jeong J.B."/>
            <person name="Jung M.Y."/>
        </authorList>
    </citation>
    <scope>NUCLEOTIDE SEQUENCE</scope>
    <source>
        <strain evidence="2">S8</strain>
    </source>
</reference>
<feature type="transmembrane region" description="Helical" evidence="1">
    <location>
        <begin position="190"/>
        <end position="210"/>
    </location>
</feature>
<feature type="transmembrane region" description="Helical" evidence="1">
    <location>
        <begin position="397"/>
        <end position="419"/>
    </location>
</feature>
<evidence type="ECO:0000313" key="3">
    <source>
        <dbReference type="Proteomes" id="UP001059480"/>
    </source>
</evidence>
<feature type="transmembrane region" description="Helical" evidence="1">
    <location>
        <begin position="222"/>
        <end position="240"/>
    </location>
</feature>
<evidence type="ECO:0000256" key="1">
    <source>
        <dbReference type="SAM" id="Phobius"/>
    </source>
</evidence>
<keyword evidence="1" id="KW-1133">Transmembrane helix</keyword>
<feature type="transmembrane region" description="Helical" evidence="1">
    <location>
        <begin position="351"/>
        <end position="376"/>
    </location>
</feature>
<keyword evidence="3" id="KW-1185">Reference proteome</keyword>
<organism evidence="2 3">
    <name type="scientific">Granulicatella seriolae</name>
    <dbReference type="NCBI Taxonomy" id="2967226"/>
    <lineage>
        <taxon>Bacteria</taxon>
        <taxon>Bacillati</taxon>
        <taxon>Bacillota</taxon>
        <taxon>Bacilli</taxon>
        <taxon>Lactobacillales</taxon>
        <taxon>Carnobacteriaceae</taxon>
        <taxon>Granulicatella</taxon>
    </lineage>
</organism>
<proteinExistence type="predicted"/>
<feature type="transmembrane region" description="Helical" evidence="1">
    <location>
        <begin position="246"/>
        <end position="265"/>
    </location>
</feature>
<evidence type="ECO:0008006" key="4">
    <source>
        <dbReference type="Google" id="ProtNLM"/>
    </source>
</evidence>
<dbReference type="RefSeq" id="WP_256944377.1">
    <property type="nucleotide sequence ID" value="NZ_JANHNZ010000001.1"/>
</dbReference>
<feature type="transmembrane region" description="Helical" evidence="1">
    <location>
        <begin position="155"/>
        <end position="178"/>
    </location>
</feature>
<feature type="transmembrane region" description="Helical" evidence="1">
    <location>
        <begin position="117"/>
        <end position="143"/>
    </location>
</feature>
<name>A0ABT1WL74_9LACT</name>
<feature type="transmembrane region" description="Helical" evidence="1">
    <location>
        <begin position="425"/>
        <end position="443"/>
    </location>
</feature>
<protein>
    <recommendedName>
        <fullName evidence="4">ABC transporter permease</fullName>
    </recommendedName>
</protein>
<feature type="transmembrane region" description="Helical" evidence="1">
    <location>
        <begin position="76"/>
        <end position="97"/>
    </location>
</feature>
<keyword evidence="1" id="KW-0472">Membrane</keyword>
<feature type="transmembrane region" description="Helical" evidence="1">
    <location>
        <begin position="475"/>
        <end position="497"/>
    </location>
</feature>